<dbReference type="Pfam" id="PF14065">
    <property type="entry name" value="Pvc16_N"/>
    <property type="match status" value="1"/>
</dbReference>
<dbReference type="EMBL" id="RYYV01000002">
    <property type="protein sequence ID" value="RUL79032.1"/>
    <property type="molecule type" value="Genomic_DNA"/>
</dbReference>
<dbReference type="Proteomes" id="UP000274358">
    <property type="component" value="Unassembled WGS sequence"/>
</dbReference>
<gene>
    <name evidence="2" type="ORF">EKH80_04325</name>
</gene>
<name>A0A3S0WYC1_9GAMM</name>
<dbReference type="AlphaFoldDB" id="A0A3S0WYC1"/>
<accession>A0A3S0WYC1</accession>
<protein>
    <submittedName>
        <fullName evidence="2">DUF4255 domain-containing protein</fullName>
    </submittedName>
</protein>
<keyword evidence="3" id="KW-1185">Reference proteome</keyword>
<organism evidence="2 3">
    <name type="scientific">Dyella choica</name>
    <dbReference type="NCBI Taxonomy" id="1927959"/>
    <lineage>
        <taxon>Bacteria</taxon>
        <taxon>Pseudomonadati</taxon>
        <taxon>Pseudomonadota</taxon>
        <taxon>Gammaproteobacteria</taxon>
        <taxon>Lysobacterales</taxon>
        <taxon>Rhodanobacteraceae</taxon>
        <taxon>Dyella</taxon>
    </lineage>
</organism>
<feature type="domain" description="Pvc16 N-terminal" evidence="1">
    <location>
        <begin position="8"/>
        <end position="183"/>
    </location>
</feature>
<reference evidence="2 3" key="1">
    <citation type="submission" date="2018-12" db="EMBL/GenBank/DDBJ databases">
        <title>Dyella dinghuensis sp. nov. DHOA06 and Dyella choica sp. nov. 4M-K27, isolated from forest soil.</title>
        <authorList>
            <person name="Qiu L.-H."/>
            <person name="Gao Z.-H."/>
        </authorList>
    </citation>
    <scope>NUCLEOTIDE SEQUENCE [LARGE SCALE GENOMIC DNA]</scope>
    <source>
        <strain evidence="2 3">4M-K27</strain>
    </source>
</reference>
<dbReference type="RefSeq" id="WP_126683489.1">
    <property type="nucleotide sequence ID" value="NZ_RYYV01000002.1"/>
</dbReference>
<proteinExistence type="predicted"/>
<evidence type="ECO:0000259" key="1">
    <source>
        <dbReference type="Pfam" id="PF14065"/>
    </source>
</evidence>
<comment type="caution">
    <text evidence="2">The sequence shown here is derived from an EMBL/GenBank/DDBJ whole genome shotgun (WGS) entry which is preliminary data.</text>
</comment>
<dbReference type="OrthoDB" id="7560784at2"/>
<dbReference type="InterPro" id="IPR025351">
    <property type="entry name" value="Pvc16_N"/>
</dbReference>
<sequence length="191" mass="21006">MIDRALEHLAAHLNDHFRRNFHVAEDVVVVSNLLELGGAPVVLATGKLVLFLSGVERDTLAHRSAKALQASSNSHVQNAAPVYLNLLVMCAANFSGSHYPEALKFLAGAIAFFQGNVVFDHQNTPGMDSRLERLALNMENLSSQEMHSLWSIHGGRYLPSALFRVRLITLDSNIVHSRDPVISQTETEAMP</sequence>
<evidence type="ECO:0000313" key="3">
    <source>
        <dbReference type="Proteomes" id="UP000274358"/>
    </source>
</evidence>
<evidence type="ECO:0000313" key="2">
    <source>
        <dbReference type="EMBL" id="RUL79032.1"/>
    </source>
</evidence>